<gene>
    <name evidence="1" type="ORF">D8771_34680</name>
</gene>
<dbReference type="GeneID" id="75185503"/>
<comment type="caution">
    <text evidence="1">The sequence shown here is derived from an EMBL/GenBank/DDBJ whole genome shotgun (WGS) entry which is preliminary data.</text>
</comment>
<evidence type="ECO:0000313" key="1">
    <source>
        <dbReference type="EMBL" id="TGG74737.1"/>
    </source>
</evidence>
<proteinExistence type="predicted"/>
<dbReference type="Proteomes" id="UP000298111">
    <property type="component" value="Unassembled WGS sequence"/>
</dbReference>
<dbReference type="RefSeq" id="WP_016467154.1">
    <property type="nucleotide sequence ID" value="NZ_BNEJ01000017.1"/>
</dbReference>
<evidence type="ECO:0000313" key="2">
    <source>
        <dbReference type="Proteomes" id="UP000298111"/>
    </source>
</evidence>
<sequence length="1674" mass="180014">MSVAEAGAPAGRKDDALRYELRMALHALAGAVDSQPADAEHVQRLLRAVIDLGDRTLRGGPLPPRPFAYLGAGTPIGPGALLAEYADPGTTALTPLLAELDPDLLAELDALLTRSESAGHAAAPAAREPAGPDEVPLLLEPVAGWSAVARATVAFGDHHAAGTGTTPGKVRAAWTALPPAAAAEVERGLAAASRLIAEVGRPQPPAVSAFIDARGVLAPSQIAPHACAAAVALTYLARQGGLPTPGQLGVLPLAGCADDGTWTPFPGTGAALPESADDGLDLLWRTEEGWHLSAGTGTRTDPDPGLSGAARLLWGPDWEEARQGWAWQSLDDHAWRVLHATGGTGGDGAWLAGDGTLLVELDQAAFLAERFLRRPASRVIQSGTRNSGKTVCARQLTARLEAAGWQTVVLSPLQRHLPTDGTLPAVVQAALIATRAETSRKTLVVLEDLHALNGGNVGKTLESLGDLKVAVLALTRYVDGATSSWDSHGVTAYMTPLAAEEIARLARRLIDTHPAEYRAPDGEQGIPLAVEACQGDLGVLVDLLRAGVPDAPLGENGRRDAAGLVRRQAEEACAPLTGAAREAVCRLAAVSALDEGVPVSHLAQVPEETRRALGVRVTDEVARIPSGVRAEAVLICVSPNGRDDLRGHLERYVCDALGEGQHERVRALMANCAAYAPVELAELLEDQAVRRSVTTWAAGAHTPAALRLLRLCGKHSDPGWIAEALPPVLARVPGTPDLTVRDLTTALKACWDHQYQLTGTEIADLFTWVGSPGLDEVLARPSAVRDRYHLVRALLRLSGENTAPTDTVCQWLEKRAEELVRGADPHRRHDDLIKVRRMDELIFRYSREARGPESHENRTRDRLRPLEKAAQTLLEAHPTRQTPLPAVLAWMSLWLHFNSATDWDDLIKRYESQIRAALAGADASQISSSLADLARNNRGWTNRLLNTLQPGRALAATLRASTPAEAAILISTVRNIHGATIKTLLYRVTGASPVADVQLARDLAASIRRLKDGRGAGMLLSSVSRADDLYCDTKDRFGYCLARELGPAFARELMATERRPAVIYHFLHGLWEAGADYRAELEDQALDLVVSSIQAQRGAARPWGPRLAMLLIEDDYFGQNFLLRLSERLDTRVLIERMRNAALDPQSMVHTHRLGLAVAPGIGAEYAKHLKVDRVVRNPLRWGAGEVAQKLQVTASTLRAGGQRDATAVVLGNFKAANPRWEWERNLRAVRRIGSFTTALNQLRKLDPSAAGSVVHAMSRPQGDQEVSDLTDMVIRGVVHPPLVADLLAAVERCAPGLGKRELAALRDERAKRWQTFTEIFKFEQDPITQGRIGQALARLGVMPDEEPKNWMGTLVNGVWSSTLPLLASPWAVREVVRLGYTWDAQWGEQLAEKVHAGRLLTRLRLRMRPDLRQLPDLLTVMWLTARDDIVADIVGELTDIAPAVLADALGLKEAGRMLKALRHAEQDQAAALLAPAVGQLLDRTLARPLVVDAEAHWKTVGWAAQALADCSLKQYIPATRPALEPNTVAYPAAVAWATAWLPRTDWSTAAAQESKDAFERNSLAHWHAEDTCMALVAASRNGLLPAGAPLATPWLTAPEAGPELLTLLCREAGRTPSIAAHVATPGALERMRRTAGEPGVTTLPCHGELTAALARIAPSDPLPATATPDELDL</sequence>
<dbReference type="EMBL" id="RCIY01000120">
    <property type="protein sequence ID" value="TGG74737.1"/>
    <property type="molecule type" value="Genomic_DNA"/>
</dbReference>
<organism evidence="1 2">
    <name type="scientific">Streptomyces albus</name>
    <dbReference type="NCBI Taxonomy" id="1888"/>
    <lineage>
        <taxon>Bacteria</taxon>
        <taxon>Bacillati</taxon>
        <taxon>Actinomycetota</taxon>
        <taxon>Actinomycetes</taxon>
        <taxon>Kitasatosporales</taxon>
        <taxon>Streptomycetaceae</taxon>
        <taxon>Streptomyces</taxon>
    </lineage>
</organism>
<protein>
    <submittedName>
        <fullName evidence="1">Uncharacterized protein</fullName>
    </submittedName>
</protein>
<name>A0A6C1C110_9ACTN</name>
<reference evidence="1 2" key="1">
    <citation type="submission" date="2018-10" db="EMBL/GenBank/DDBJ databases">
        <title>Isolation of pseudouridimycin from Streptomyces albus DSM 40763.</title>
        <authorList>
            <person name="Rosenqvist P."/>
            <person name="Metsae-Ketelae M."/>
            <person name="Virta P."/>
        </authorList>
    </citation>
    <scope>NUCLEOTIDE SEQUENCE [LARGE SCALE GENOMIC DNA]</scope>
    <source>
        <strain evidence="1 2">DSM 40763</strain>
    </source>
</reference>
<accession>A0A6C1C110</accession>